<evidence type="ECO:0000256" key="11">
    <source>
        <dbReference type="ARBA" id="ARBA00044632"/>
    </source>
</evidence>
<sequence length="412" mass="46990">MSMSRPPFPAGWASVRMDPRNLSLANTLPVGQAFLWHRLPLPATDPPFEEYSRAVHSPPRVVCLRQSPTHIYYTAVYPPGSAPEPDRSNHFTRQWLEDYFQLVRYPDLETLYLDWRRRDPELFGKVHVNDRATGVRVLRQDPWECLLAFITSTNNHIPRITSLLHKFSQSFTEPVLTLKHPSNGISIPYHLFPAPHQIPTTLEKPLRDMGFGYRAPFIEASLQMLRNKFGDKEGDIEAGLVGWRNQDVDIVRENLIALKGVGRKVADCVMLMCLDKPSLIPIDTHVAHIAARHPAFPSRLKNKAMSKQVYEETQEFLLDRWGPMGGWCQAVLFAADLPQSQGKIKVKTKVESVVKTAVKTETSLDSVDHVRRKRKESEEEKSPALKRTRSATMQAKQVIVGVDIKYDENTDR</sequence>
<comment type="catalytic activity">
    <reaction evidence="11">
        <text>2'-deoxyribonucleotide-(2'-deoxyribose 5'-phosphate)-2'-deoxyribonucleotide-DNA = a 3'-end 2'-deoxyribonucleotide-(2,3-dehydro-2,3-deoxyribose 5'-phosphate)-DNA + a 5'-end 5'-phospho-2'-deoxyribonucleoside-DNA + H(+)</text>
        <dbReference type="Rhea" id="RHEA:66592"/>
        <dbReference type="Rhea" id="RHEA-COMP:13180"/>
        <dbReference type="Rhea" id="RHEA-COMP:16897"/>
        <dbReference type="Rhea" id="RHEA-COMP:17067"/>
        <dbReference type="ChEBI" id="CHEBI:15378"/>
        <dbReference type="ChEBI" id="CHEBI:136412"/>
        <dbReference type="ChEBI" id="CHEBI:157695"/>
        <dbReference type="ChEBI" id="CHEBI:167181"/>
        <dbReference type="EC" id="4.2.99.18"/>
    </reaction>
</comment>
<dbReference type="GO" id="GO:0006285">
    <property type="term" value="P:base-excision repair, AP site formation"/>
    <property type="evidence" value="ECO:0007669"/>
    <property type="project" value="TreeGrafter"/>
</dbReference>
<keyword evidence="10" id="KW-0326">Glycosidase</keyword>
<dbReference type="GO" id="GO:0034039">
    <property type="term" value="F:8-oxo-7,8-dihydroguanine DNA N-glycosylase activity"/>
    <property type="evidence" value="ECO:0007669"/>
    <property type="project" value="TreeGrafter"/>
</dbReference>
<keyword evidence="8" id="KW-0539">Nucleus</keyword>
<evidence type="ECO:0000256" key="5">
    <source>
        <dbReference type="ARBA" id="ARBA00022801"/>
    </source>
</evidence>
<dbReference type="Proteomes" id="UP000199727">
    <property type="component" value="Unassembled WGS sequence"/>
</dbReference>
<dbReference type="InterPro" id="IPR003265">
    <property type="entry name" value="HhH-GPD_domain"/>
</dbReference>
<dbReference type="PANTHER" id="PTHR10242">
    <property type="entry name" value="8-OXOGUANINE DNA GLYCOSYLASE"/>
    <property type="match status" value="1"/>
</dbReference>
<comment type="similarity">
    <text evidence="2">Belongs to the type-1 OGG1 family.</text>
</comment>
<feature type="domain" description="HhH-GPD" evidence="13">
    <location>
        <begin position="163"/>
        <end position="330"/>
    </location>
</feature>
<reference evidence="14 15" key="1">
    <citation type="submission" date="2017-06" db="EMBL/GenBank/DDBJ databases">
        <title>Global population genomics of the pathogenic fungus Cryptococcus neoformans var. grubii.</title>
        <authorList>
            <person name="Cuomo C."/>
            <person name="Litvintseva A."/>
            <person name="Chen Y."/>
            <person name="Young S."/>
            <person name="Zeng Q."/>
            <person name="Chapman S."/>
            <person name="Gujja S."/>
            <person name="Saif S."/>
            <person name="Birren B."/>
        </authorList>
    </citation>
    <scope>NUCLEOTIDE SEQUENCE [LARGE SCALE GENOMIC DNA]</scope>
    <source>
        <strain evidence="14 15">Tu259-1</strain>
    </source>
</reference>
<comment type="caution">
    <text evidence="14">The sequence shown here is derived from an EMBL/GenBank/DDBJ whole genome shotgun (WGS) entry which is preliminary data.</text>
</comment>
<dbReference type="InterPro" id="IPR012904">
    <property type="entry name" value="OGG_N"/>
</dbReference>
<dbReference type="OrthoDB" id="238681at2759"/>
<keyword evidence="4" id="KW-0227">DNA damage</keyword>
<evidence type="ECO:0000256" key="6">
    <source>
        <dbReference type="ARBA" id="ARBA00023204"/>
    </source>
</evidence>
<dbReference type="InterPro" id="IPR011257">
    <property type="entry name" value="DNA_glycosylase"/>
</dbReference>
<dbReference type="Gene3D" id="1.10.1670.10">
    <property type="entry name" value="Helix-hairpin-Helix base-excision DNA repair enzymes (C-terminal)"/>
    <property type="match status" value="1"/>
</dbReference>
<evidence type="ECO:0000256" key="2">
    <source>
        <dbReference type="ARBA" id="ARBA00010679"/>
    </source>
</evidence>
<dbReference type="Pfam" id="PF07934">
    <property type="entry name" value="OGG_N"/>
    <property type="match status" value="1"/>
</dbReference>
<proteinExistence type="inferred from homology"/>
<dbReference type="GO" id="GO:0003684">
    <property type="term" value="F:damaged DNA binding"/>
    <property type="evidence" value="ECO:0007669"/>
    <property type="project" value="InterPro"/>
</dbReference>
<dbReference type="PANTHER" id="PTHR10242:SF2">
    <property type="entry name" value="N-GLYCOSYLASE_DNA LYASE"/>
    <property type="match status" value="1"/>
</dbReference>
<evidence type="ECO:0000256" key="4">
    <source>
        <dbReference type="ARBA" id="ARBA00022763"/>
    </source>
</evidence>
<evidence type="ECO:0000256" key="3">
    <source>
        <dbReference type="ARBA" id="ARBA00012720"/>
    </source>
</evidence>
<gene>
    <name evidence="14" type="ORF">C361_01182</name>
</gene>
<dbReference type="GO" id="GO:0140078">
    <property type="term" value="F:class I DNA-(apurinic or apyrimidinic site) endonuclease activity"/>
    <property type="evidence" value="ECO:0007669"/>
    <property type="project" value="UniProtKB-EC"/>
</dbReference>
<keyword evidence="5" id="KW-0378">Hydrolase</keyword>
<accession>A0A854QQD2</accession>
<evidence type="ECO:0000313" key="14">
    <source>
        <dbReference type="EMBL" id="OXG27379.1"/>
    </source>
</evidence>
<evidence type="ECO:0000259" key="13">
    <source>
        <dbReference type="SMART" id="SM00478"/>
    </source>
</evidence>
<dbReference type="InterPro" id="IPR023170">
    <property type="entry name" value="HhH_base_excis_C"/>
</dbReference>
<evidence type="ECO:0000256" key="7">
    <source>
        <dbReference type="ARBA" id="ARBA00023239"/>
    </source>
</evidence>
<dbReference type="Gene3D" id="1.10.340.30">
    <property type="entry name" value="Hypothetical protein, domain 2"/>
    <property type="match status" value="1"/>
</dbReference>
<comment type="subcellular location">
    <subcellularLocation>
        <location evidence="1">Nucleus</location>
    </subcellularLocation>
</comment>
<evidence type="ECO:0000256" key="9">
    <source>
        <dbReference type="ARBA" id="ARBA00023268"/>
    </source>
</evidence>
<evidence type="ECO:0000256" key="10">
    <source>
        <dbReference type="ARBA" id="ARBA00023295"/>
    </source>
</evidence>
<keyword evidence="6" id="KW-0234">DNA repair</keyword>
<evidence type="ECO:0000313" key="15">
    <source>
        <dbReference type="Proteomes" id="UP000199727"/>
    </source>
</evidence>
<evidence type="ECO:0000256" key="1">
    <source>
        <dbReference type="ARBA" id="ARBA00004123"/>
    </source>
</evidence>
<dbReference type="SMART" id="SM00478">
    <property type="entry name" value="ENDO3c"/>
    <property type="match status" value="1"/>
</dbReference>
<organism evidence="14 15">
    <name type="scientific">Cryptococcus neoformans Tu259-1</name>
    <dbReference type="NCBI Taxonomy" id="1230072"/>
    <lineage>
        <taxon>Eukaryota</taxon>
        <taxon>Fungi</taxon>
        <taxon>Dikarya</taxon>
        <taxon>Basidiomycota</taxon>
        <taxon>Agaricomycotina</taxon>
        <taxon>Tremellomycetes</taxon>
        <taxon>Tremellales</taxon>
        <taxon>Cryptococcaceae</taxon>
        <taxon>Cryptococcus</taxon>
        <taxon>Cryptococcus neoformans species complex</taxon>
    </lineage>
</organism>
<evidence type="ECO:0000256" key="12">
    <source>
        <dbReference type="SAM" id="MobiDB-lite"/>
    </source>
</evidence>
<dbReference type="GO" id="GO:0005634">
    <property type="term" value="C:nucleus"/>
    <property type="evidence" value="ECO:0007669"/>
    <property type="project" value="UniProtKB-SubCell"/>
</dbReference>
<evidence type="ECO:0000256" key="8">
    <source>
        <dbReference type="ARBA" id="ARBA00023242"/>
    </source>
</evidence>
<dbReference type="AlphaFoldDB" id="A0A854QQD2"/>
<keyword evidence="7 14" id="KW-0456">Lyase</keyword>
<keyword evidence="9" id="KW-0511">Multifunctional enzyme</keyword>
<dbReference type="Gene3D" id="3.30.310.40">
    <property type="match status" value="1"/>
</dbReference>
<feature type="region of interest" description="Disordered" evidence="12">
    <location>
        <begin position="365"/>
        <end position="392"/>
    </location>
</feature>
<dbReference type="EC" id="4.2.99.18" evidence="3"/>
<dbReference type="EMBL" id="AMKT01000020">
    <property type="protein sequence ID" value="OXG27379.1"/>
    <property type="molecule type" value="Genomic_DNA"/>
</dbReference>
<name>A0A854QQD2_CRYNE</name>
<dbReference type="GO" id="GO:0006289">
    <property type="term" value="P:nucleotide-excision repair"/>
    <property type="evidence" value="ECO:0007669"/>
    <property type="project" value="InterPro"/>
</dbReference>
<dbReference type="InterPro" id="IPR052054">
    <property type="entry name" value="Oxidative_DNA_repair_enzyme"/>
</dbReference>
<dbReference type="SUPFAM" id="SSF55945">
    <property type="entry name" value="TATA-box binding protein-like"/>
    <property type="match status" value="1"/>
</dbReference>
<protein>
    <recommendedName>
        <fullName evidence="3">DNA-(apurinic or apyrimidinic site) lyase</fullName>
        <ecNumber evidence="3">4.2.99.18</ecNumber>
    </recommendedName>
</protein>
<dbReference type="FunFam" id="1.10.1670.10:FF:000005">
    <property type="entry name" value="N-glycosylase/DNA lyase OGG1"/>
    <property type="match status" value="1"/>
</dbReference>
<dbReference type="CDD" id="cd00056">
    <property type="entry name" value="ENDO3c"/>
    <property type="match status" value="1"/>
</dbReference>
<dbReference type="SUPFAM" id="SSF48150">
    <property type="entry name" value="DNA-glycosylase"/>
    <property type="match status" value="1"/>
</dbReference>